<feature type="transmembrane region" description="Helical" evidence="5">
    <location>
        <begin position="39"/>
        <end position="58"/>
    </location>
</feature>
<accession>A0A0P1P0P1</accession>
<protein>
    <recommendedName>
        <fullName evidence="5">Probable membrane transporter protein</fullName>
    </recommendedName>
</protein>
<keyword evidence="2 5" id="KW-0812">Transmembrane</keyword>
<keyword evidence="5" id="KW-1003">Cell membrane</keyword>
<dbReference type="AlphaFoldDB" id="A0A0P1MHR8"/>
<evidence type="ECO:0000313" key="7">
    <source>
        <dbReference type="Proteomes" id="UP000182011"/>
    </source>
</evidence>
<comment type="subcellular location">
    <subcellularLocation>
        <location evidence="5">Cell membrane</location>
        <topology evidence="5">Multi-pass membrane protein</topology>
    </subcellularLocation>
    <subcellularLocation>
        <location evidence="1">Membrane</location>
        <topology evidence="1">Multi-pass membrane protein</topology>
    </subcellularLocation>
</comment>
<feature type="transmembrane region" description="Helical" evidence="5">
    <location>
        <begin position="191"/>
        <end position="212"/>
    </location>
</feature>
<feature type="transmembrane region" description="Helical" evidence="5">
    <location>
        <begin position="224"/>
        <end position="241"/>
    </location>
</feature>
<feature type="transmembrane region" description="Helical" evidence="5">
    <location>
        <begin position="164"/>
        <end position="184"/>
    </location>
</feature>
<keyword evidence="3 5" id="KW-1133">Transmembrane helix</keyword>
<dbReference type="EMBL" id="FAOP01000006">
    <property type="protein sequence ID" value="CUU06417.1"/>
    <property type="molecule type" value="Genomic_DNA"/>
</dbReference>
<accession>A0A0P1MHR8</accession>
<evidence type="ECO:0000256" key="2">
    <source>
        <dbReference type="ARBA" id="ARBA00022692"/>
    </source>
</evidence>
<dbReference type="STRING" id="1633631.GCA_001442925_01489"/>
<dbReference type="PANTHER" id="PTHR43701:SF5">
    <property type="entry name" value="MEMBRANE TRANSPORTER PROTEIN-RELATED"/>
    <property type="match status" value="1"/>
</dbReference>
<dbReference type="InterPro" id="IPR051598">
    <property type="entry name" value="TSUP/Inactive_protease-like"/>
</dbReference>
<reference evidence="6 7" key="1">
    <citation type="submission" date="2015-11" db="EMBL/GenBank/DDBJ databases">
        <authorList>
            <person name="Zhang Y."/>
            <person name="Guo Z."/>
        </authorList>
    </citation>
    <scope>NUCLEOTIDE SEQUENCE [LARGE SCALE GENOMIC DNA]</scope>
    <source>
        <strain evidence="6">JGI-4</strain>
    </source>
</reference>
<dbReference type="InterPro" id="IPR002781">
    <property type="entry name" value="TM_pro_TauE-like"/>
</dbReference>
<keyword evidence="4 5" id="KW-0472">Membrane</keyword>
<comment type="similarity">
    <text evidence="5">Belongs to the 4-toluene sulfonate uptake permease (TSUP) (TC 2.A.102) family.</text>
</comment>
<sequence>MVLAIFLFFLTALVYSMVGLAGGSAYVGILALLNTDVRYIPSTAQFLNIVVASIGFLNFKKHFDKRKFKLIVLIYFLGILGVIWGTEIALKENVFFIVLGVLLITSSLVTFLKNYIPRINFRLNHSFLPVISFILGFLTGLCGIGGGIFLSPILFFAGFPVKEIASITTLFIFLNSGVGFVKNAIVGRVDFLLSISLGFVVALGGFCGSYLGSSKLSSKLLEKILIFIIAIIGVRLLWKGITST</sequence>
<gene>
    <name evidence="6" type="ORF">JGI4_01494</name>
</gene>
<accession>A0A0P1M8R5</accession>
<feature type="transmembrane region" description="Helical" evidence="5">
    <location>
        <begin position="70"/>
        <end position="88"/>
    </location>
</feature>
<evidence type="ECO:0000256" key="3">
    <source>
        <dbReference type="ARBA" id="ARBA00022989"/>
    </source>
</evidence>
<accession>A0A0S4N8H2</accession>
<name>A0A0P1MHR8_9BACT</name>
<evidence type="ECO:0000313" key="6">
    <source>
        <dbReference type="EMBL" id="CUU06417.1"/>
    </source>
</evidence>
<accession>A0A0P1MDU8</accession>
<dbReference type="RefSeq" id="WP_075426226.1">
    <property type="nucleotide sequence ID" value="NZ_CZVJ01000108.1"/>
</dbReference>
<evidence type="ECO:0000256" key="4">
    <source>
        <dbReference type="ARBA" id="ARBA00023136"/>
    </source>
</evidence>
<dbReference type="PANTHER" id="PTHR43701">
    <property type="entry name" value="MEMBRANE TRANSPORTER PROTEIN MJ0441-RELATED"/>
    <property type="match status" value="1"/>
</dbReference>
<accession>A0A0P1LVW2</accession>
<accession>A0A0N7MR25</accession>
<dbReference type="OrthoDB" id="9814735at2"/>
<feature type="transmembrane region" description="Helical" evidence="5">
    <location>
        <begin position="94"/>
        <end position="115"/>
    </location>
</feature>
<evidence type="ECO:0000256" key="5">
    <source>
        <dbReference type="RuleBase" id="RU363041"/>
    </source>
</evidence>
<dbReference type="Pfam" id="PF01925">
    <property type="entry name" value="TauE"/>
    <property type="match status" value="1"/>
</dbReference>
<feature type="transmembrane region" description="Helical" evidence="5">
    <location>
        <begin position="127"/>
        <end position="158"/>
    </location>
</feature>
<dbReference type="Proteomes" id="UP000182011">
    <property type="component" value="Unassembled WGS sequence"/>
</dbReference>
<organism evidence="6 7">
    <name type="scientific">Candidatus Kryptonium thompsonii</name>
    <dbReference type="NCBI Taxonomy" id="1633631"/>
    <lineage>
        <taxon>Bacteria</taxon>
        <taxon>Pseudomonadati</taxon>
        <taxon>Candidatus Kryptoniota</taxon>
        <taxon>Candidatus Kryptonium</taxon>
    </lineage>
</organism>
<evidence type="ECO:0000256" key="1">
    <source>
        <dbReference type="ARBA" id="ARBA00004141"/>
    </source>
</evidence>
<proteinExistence type="inferred from homology"/>
<dbReference type="GO" id="GO:0005886">
    <property type="term" value="C:plasma membrane"/>
    <property type="evidence" value="ECO:0007669"/>
    <property type="project" value="UniProtKB-SubCell"/>
</dbReference>